<name>A0ABR0EVL8_ZASCE</name>
<dbReference type="EMBL" id="JAXOVC010000002">
    <property type="protein sequence ID" value="KAK4505226.1"/>
    <property type="molecule type" value="Genomic_DNA"/>
</dbReference>
<sequence>MGHFYETIPPNIYEWILEQKMLFVSTAPLAASGHVNVSPKGGQYFGLIDDKTFWYHDLTGSGCETISHLKENGRITVMFAGFVGAPRIVRLWGHGRVIERESAEFNAFVTANDVKTIPATRSIILVDVHQVGSSCGYSVPFYDFKDYRTTLNEVFEKKKKAYETGRSKEDMPRYWAYKNAWSIDGLPGMTKGLETGAKESVEPITKMIGPWAPAAPFGPKSFKLSNQLRYQLTKLDSTRVQLKSVLLMVVVAFVVGVVLAAYGPALVEAQRERLEGLLM</sequence>
<feature type="transmembrane region" description="Helical" evidence="1">
    <location>
        <begin position="245"/>
        <end position="267"/>
    </location>
</feature>
<evidence type="ECO:0000313" key="4">
    <source>
        <dbReference type="Proteomes" id="UP001305779"/>
    </source>
</evidence>
<keyword evidence="1" id="KW-1133">Transmembrane helix</keyword>
<keyword evidence="4" id="KW-1185">Reference proteome</keyword>
<accession>A0ABR0EVL8</accession>
<evidence type="ECO:0000313" key="3">
    <source>
        <dbReference type="EMBL" id="KAK4505226.1"/>
    </source>
</evidence>
<dbReference type="InterPro" id="IPR012349">
    <property type="entry name" value="Split_barrel_FMN-bd"/>
</dbReference>
<protein>
    <recommendedName>
        <fullName evidence="2">Pyridoxamine 5'-phosphate oxidase N-terminal domain-containing protein</fullName>
    </recommendedName>
</protein>
<dbReference type="PANTHER" id="PTHR39336:SF3">
    <property type="entry name" value="PYRIDOXAMINE PHOSPHATE OXIDASE"/>
    <property type="match status" value="1"/>
</dbReference>
<keyword evidence="1" id="KW-0472">Membrane</keyword>
<dbReference type="SUPFAM" id="SSF50475">
    <property type="entry name" value="FMN-binding split barrel"/>
    <property type="match status" value="1"/>
</dbReference>
<feature type="domain" description="Pyridoxamine 5'-phosphate oxidase N-terminal" evidence="2">
    <location>
        <begin position="9"/>
        <end position="132"/>
    </location>
</feature>
<dbReference type="Proteomes" id="UP001305779">
    <property type="component" value="Unassembled WGS sequence"/>
</dbReference>
<keyword evidence="1" id="KW-0812">Transmembrane</keyword>
<dbReference type="PANTHER" id="PTHR39336">
    <property type="entry name" value="PYRIDOXAMINE PHOSPHATE OXIDASE FAMILY PROTEIN (AFU_ORTHOLOGUE AFUA_6G11440)"/>
    <property type="match status" value="1"/>
</dbReference>
<evidence type="ECO:0000259" key="2">
    <source>
        <dbReference type="Pfam" id="PF01243"/>
    </source>
</evidence>
<dbReference type="Pfam" id="PF01243">
    <property type="entry name" value="PNPOx_N"/>
    <property type="match status" value="1"/>
</dbReference>
<dbReference type="Gene3D" id="2.30.110.10">
    <property type="entry name" value="Electron Transport, Fmn-binding Protein, Chain A"/>
    <property type="match status" value="1"/>
</dbReference>
<evidence type="ECO:0000256" key="1">
    <source>
        <dbReference type="SAM" id="Phobius"/>
    </source>
</evidence>
<proteinExistence type="predicted"/>
<dbReference type="InterPro" id="IPR011576">
    <property type="entry name" value="Pyridox_Oxase_N"/>
</dbReference>
<reference evidence="3 4" key="1">
    <citation type="journal article" date="2023" name="G3 (Bethesda)">
        <title>A chromosome-level genome assembly of Zasmidium syzygii isolated from banana leaves.</title>
        <authorList>
            <person name="van Westerhoven A.C."/>
            <person name="Mehrabi R."/>
            <person name="Talebi R."/>
            <person name="Steentjes M.B.F."/>
            <person name="Corcolon B."/>
            <person name="Chong P.A."/>
            <person name="Kema G.H.J."/>
            <person name="Seidl M.F."/>
        </authorList>
    </citation>
    <scope>NUCLEOTIDE SEQUENCE [LARGE SCALE GENOMIC DNA]</scope>
    <source>
        <strain evidence="3 4">P124</strain>
    </source>
</reference>
<organism evidence="3 4">
    <name type="scientific">Zasmidium cellare</name>
    <name type="common">Wine cellar mold</name>
    <name type="synonym">Racodium cellare</name>
    <dbReference type="NCBI Taxonomy" id="395010"/>
    <lineage>
        <taxon>Eukaryota</taxon>
        <taxon>Fungi</taxon>
        <taxon>Dikarya</taxon>
        <taxon>Ascomycota</taxon>
        <taxon>Pezizomycotina</taxon>
        <taxon>Dothideomycetes</taxon>
        <taxon>Dothideomycetidae</taxon>
        <taxon>Mycosphaerellales</taxon>
        <taxon>Mycosphaerellaceae</taxon>
        <taxon>Zasmidium</taxon>
    </lineage>
</organism>
<gene>
    <name evidence="3" type="ORF">PRZ48_003189</name>
</gene>
<comment type="caution">
    <text evidence="3">The sequence shown here is derived from an EMBL/GenBank/DDBJ whole genome shotgun (WGS) entry which is preliminary data.</text>
</comment>